<feature type="non-terminal residue" evidence="5">
    <location>
        <position position="1"/>
    </location>
</feature>
<accession>A0A2T3YQG7</accession>
<evidence type="ECO:0000313" key="5">
    <source>
        <dbReference type="EMBL" id="PTB34815.1"/>
    </source>
</evidence>
<dbReference type="InterPro" id="IPR036397">
    <property type="entry name" value="RNaseH_sf"/>
</dbReference>
<evidence type="ECO:0000313" key="3">
    <source>
        <dbReference type="EMBL" id="PTB34758.1"/>
    </source>
</evidence>
<dbReference type="EMBL" id="KZ679321">
    <property type="protein sequence ID" value="PTB34717.1"/>
    <property type="molecule type" value="Genomic_DNA"/>
</dbReference>
<sequence>DWVEKLPVAQYCYNSTPSESTGITPFYANYGFTPEAFRPPREGPNSEKARLQAELMIDLHEEMRTQLEFIRDRMRKYADQDRIAG</sequence>
<gene>
    <name evidence="4" type="ORF">M441DRAFT_103246</name>
    <name evidence="5" type="ORF">M441DRAFT_103567</name>
    <name evidence="2" type="ORF">M441DRAFT_96417</name>
    <name evidence="1" type="ORF">M441DRAFT_98577</name>
    <name evidence="3" type="ORF">M441DRAFT_99647</name>
</gene>
<dbReference type="EMBL" id="KZ679304">
    <property type="protein sequence ID" value="PTB34758.1"/>
    <property type="molecule type" value="Genomic_DNA"/>
</dbReference>
<dbReference type="AlphaFoldDB" id="A0A2T3YQG7"/>
<dbReference type="GO" id="GO:0003676">
    <property type="term" value="F:nucleic acid binding"/>
    <property type="evidence" value="ECO:0007669"/>
    <property type="project" value="InterPro"/>
</dbReference>
<organism evidence="5 6">
    <name type="scientific">Trichoderma asperellum (strain ATCC 204424 / CBS 433.97 / NBRC 101777)</name>
    <dbReference type="NCBI Taxonomy" id="1042311"/>
    <lineage>
        <taxon>Eukaryota</taxon>
        <taxon>Fungi</taxon>
        <taxon>Dikarya</taxon>
        <taxon>Ascomycota</taxon>
        <taxon>Pezizomycotina</taxon>
        <taxon>Sordariomycetes</taxon>
        <taxon>Hypocreomycetidae</taxon>
        <taxon>Hypocreales</taxon>
        <taxon>Hypocreaceae</taxon>
        <taxon>Trichoderma</taxon>
    </lineage>
</organism>
<proteinExistence type="predicted"/>
<dbReference type="STRING" id="1042311.A0A2T3YQG7"/>
<evidence type="ECO:0008006" key="7">
    <source>
        <dbReference type="Google" id="ProtNLM"/>
    </source>
</evidence>
<keyword evidence="6" id="KW-1185">Reference proteome</keyword>
<protein>
    <recommendedName>
        <fullName evidence="7">Integrase catalytic domain-containing protein</fullName>
    </recommendedName>
</protein>
<evidence type="ECO:0000313" key="4">
    <source>
        <dbReference type="EMBL" id="PTB34814.1"/>
    </source>
</evidence>
<reference evidence="5 6" key="1">
    <citation type="submission" date="2016-07" db="EMBL/GenBank/DDBJ databases">
        <title>Multiple horizontal gene transfer events from other fungi enriched the ability of initially mycotrophic Trichoderma (Ascomycota) to feed on dead plant biomass.</title>
        <authorList>
            <consortium name="DOE Joint Genome Institute"/>
            <person name="Aerts A."/>
            <person name="Atanasova L."/>
            <person name="Chenthamara K."/>
            <person name="Zhang J."/>
            <person name="Grujic M."/>
            <person name="Henrissat B."/>
            <person name="Kuo A."/>
            <person name="Salamov A."/>
            <person name="Lipzen A."/>
            <person name="Labutti K."/>
            <person name="Barry K."/>
            <person name="Miao Y."/>
            <person name="Rahimi M.J."/>
            <person name="Shen Q."/>
            <person name="Grigoriev I.V."/>
            <person name="Kubicek C.P."/>
            <person name="Druzhinina I.S."/>
        </authorList>
    </citation>
    <scope>NUCLEOTIDE SEQUENCE [LARGE SCALE GENOMIC DNA]</scope>
    <source>
        <strain evidence="5 6">CBS 433.97</strain>
    </source>
</reference>
<dbReference type="EMBL" id="KZ679296">
    <property type="protein sequence ID" value="PTB34814.1"/>
    <property type="molecule type" value="Genomic_DNA"/>
</dbReference>
<dbReference type="Gene3D" id="3.30.420.10">
    <property type="entry name" value="Ribonuclease H-like superfamily/Ribonuclease H"/>
    <property type="match status" value="1"/>
</dbReference>
<dbReference type="Proteomes" id="UP000240493">
    <property type="component" value="Unassembled WGS sequence"/>
</dbReference>
<dbReference type="EMBL" id="KZ679324">
    <property type="protein sequence ID" value="PTB34713.1"/>
    <property type="molecule type" value="Genomic_DNA"/>
</dbReference>
<dbReference type="EMBL" id="KZ679295">
    <property type="protein sequence ID" value="PTB34815.1"/>
    <property type="molecule type" value="Genomic_DNA"/>
</dbReference>
<dbReference type="OrthoDB" id="5100833at2759"/>
<evidence type="ECO:0000313" key="1">
    <source>
        <dbReference type="EMBL" id="PTB34713.1"/>
    </source>
</evidence>
<evidence type="ECO:0000313" key="2">
    <source>
        <dbReference type="EMBL" id="PTB34717.1"/>
    </source>
</evidence>
<feature type="non-terminal residue" evidence="5">
    <location>
        <position position="85"/>
    </location>
</feature>
<evidence type="ECO:0000313" key="6">
    <source>
        <dbReference type="Proteomes" id="UP000240493"/>
    </source>
</evidence>
<name>A0A2T3YQG7_TRIA4</name>